<organism evidence="1 2">
    <name type="scientific">Prorocentrum cordatum</name>
    <dbReference type="NCBI Taxonomy" id="2364126"/>
    <lineage>
        <taxon>Eukaryota</taxon>
        <taxon>Sar</taxon>
        <taxon>Alveolata</taxon>
        <taxon>Dinophyceae</taxon>
        <taxon>Prorocentrales</taxon>
        <taxon>Prorocentraceae</taxon>
        <taxon>Prorocentrum</taxon>
    </lineage>
</organism>
<comment type="caution">
    <text evidence="1">The sequence shown here is derived from an EMBL/GenBank/DDBJ whole genome shotgun (WGS) entry which is preliminary data.</text>
</comment>
<evidence type="ECO:0000313" key="1">
    <source>
        <dbReference type="EMBL" id="CAK0847677.1"/>
    </source>
</evidence>
<dbReference type="EMBL" id="CAUYUJ010014920">
    <property type="protein sequence ID" value="CAK0847677.1"/>
    <property type="molecule type" value="Genomic_DNA"/>
</dbReference>
<protein>
    <submittedName>
        <fullName evidence="1">Uncharacterized protein</fullName>
    </submittedName>
</protein>
<feature type="non-terminal residue" evidence="1">
    <location>
        <position position="112"/>
    </location>
</feature>
<gene>
    <name evidence="1" type="ORF">PCOR1329_LOCUS40817</name>
</gene>
<accession>A0ABN9TNM8</accession>
<reference evidence="1" key="1">
    <citation type="submission" date="2023-10" db="EMBL/GenBank/DDBJ databases">
        <authorList>
            <person name="Chen Y."/>
            <person name="Shah S."/>
            <person name="Dougan E. K."/>
            <person name="Thang M."/>
            <person name="Chan C."/>
        </authorList>
    </citation>
    <scope>NUCLEOTIDE SEQUENCE [LARGE SCALE GENOMIC DNA]</scope>
</reference>
<evidence type="ECO:0000313" key="2">
    <source>
        <dbReference type="Proteomes" id="UP001189429"/>
    </source>
</evidence>
<dbReference type="Proteomes" id="UP001189429">
    <property type="component" value="Unassembled WGS sequence"/>
</dbReference>
<keyword evidence="2" id="KW-1185">Reference proteome</keyword>
<sequence>DRFNVCAWPANIEMRDSGDQCFAPGFGGNLRVSNDLALDNAIVRPRMYAEVVATCIGHENRALASPAAIARSIPVCDLPHRSGAGSCRSTMLVAIGPIDLQRIVAGTSAMRD</sequence>
<name>A0ABN9TNM8_9DINO</name>
<proteinExistence type="predicted"/>
<feature type="non-terminal residue" evidence="1">
    <location>
        <position position="1"/>
    </location>
</feature>